<dbReference type="FunFam" id="3.20.20.140:FF:000174">
    <property type="entry name" value="Dihydropyrimidinase-related protein 2"/>
    <property type="match status" value="1"/>
</dbReference>
<dbReference type="SUPFAM" id="SSF51338">
    <property type="entry name" value="Composite domain of metallo-dependent hydrolases"/>
    <property type="match status" value="1"/>
</dbReference>
<dbReference type="GO" id="GO:0006145">
    <property type="term" value="P:purine nucleobase catabolic process"/>
    <property type="evidence" value="ECO:0007669"/>
    <property type="project" value="TreeGrafter"/>
</dbReference>
<dbReference type="STRING" id="1714354.BLL40_16190"/>
<reference evidence="3 4" key="1">
    <citation type="submission" date="2016-12" db="EMBL/GenBank/DDBJ databases">
        <title>Domibacillus sp. SAOS 44 whole genome sequencing.</title>
        <authorList>
            <person name="Verma A."/>
            <person name="Krishnamurthi S."/>
        </authorList>
    </citation>
    <scope>NUCLEOTIDE SEQUENCE [LARGE SCALE GENOMIC DNA]</scope>
    <source>
        <strain evidence="3 4">SAOS 44</strain>
    </source>
</reference>
<evidence type="ECO:0000313" key="4">
    <source>
        <dbReference type="Proteomes" id="UP000186524"/>
    </source>
</evidence>
<comment type="caution">
    <text evidence="3">The sequence shown here is derived from an EMBL/GenBank/DDBJ whole genome shotgun (WGS) entry which is preliminary data.</text>
</comment>
<organism evidence="3 4">
    <name type="scientific">Domibacillus mangrovi</name>
    <dbReference type="NCBI Taxonomy" id="1714354"/>
    <lineage>
        <taxon>Bacteria</taxon>
        <taxon>Bacillati</taxon>
        <taxon>Bacillota</taxon>
        <taxon>Bacilli</taxon>
        <taxon>Bacillales</taxon>
        <taxon>Bacillaceae</taxon>
        <taxon>Domibacillus</taxon>
    </lineage>
</organism>
<dbReference type="Proteomes" id="UP000186524">
    <property type="component" value="Unassembled WGS sequence"/>
</dbReference>
<dbReference type="SUPFAM" id="SSF51556">
    <property type="entry name" value="Metallo-dependent hydrolases"/>
    <property type="match status" value="1"/>
</dbReference>
<dbReference type="InterPro" id="IPR050138">
    <property type="entry name" value="DHOase/Allantoinase_Hydrolase"/>
</dbReference>
<dbReference type="GO" id="GO:0005737">
    <property type="term" value="C:cytoplasm"/>
    <property type="evidence" value="ECO:0007669"/>
    <property type="project" value="TreeGrafter"/>
</dbReference>
<comment type="similarity">
    <text evidence="1">Belongs to the metallo-dependent hydrolases superfamily. Hydantoinase/dihydropyrimidinase family.</text>
</comment>
<evidence type="ECO:0000313" key="3">
    <source>
        <dbReference type="EMBL" id="OKL35287.1"/>
    </source>
</evidence>
<dbReference type="Pfam" id="PF01979">
    <property type="entry name" value="Amidohydro_1"/>
    <property type="match status" value="1"/>
</dbReference>
<dbReference type="AlphaFoldDB" id="A0A1Q5NZ55"/>
<keyword evidence="4" id="KW-1185">Reference proteome</keyword>
<dbReference type="InterPro" id="IPR032466">
    <property type="entry name" value="Metal_Hydrolase"/>
</dbReference>
<accession>A0A1Q5NZ55</accession>
<name>A0A1Q5NZ55_9BACI</name>
<dbReference type="InterPro" id="IPR006680">
    <property type="entry name" value="Amidohydro-rel"/>
</dbReference>
<proteinExistence type="inferred from homology"/>
<gene>
    <name evidence="3" type="ORF">BLL40_16190</name>
</gene>
<evidence type="ECO:0000256" key="1">
    <source>
        <dbReference type="ARBA" id="ARBA00008829"/>
    </source>
</evidence>
<dbReference type="InterPro" id="IPR011059">
    <property type="entry name" value="Metal-dep_hydrolase_composite"/>
</dbReference>
<protein>
    <recommendedName>
        <fullName evidence="2">Amidohydrolase-related domain-containing protein</fullName>
    </recommendedName>
</protein>
<dbReference type="PANTHER" id="PTHR43668:SF2">
    <property type="entry name" value="ALLANTOINASE"/>
    <property type="match status" value="1"/>
</dbReference>
<dbReference type="GO" id="GO:0004038">
    <property type="term" value="F:allantoinase activity"/>
    <property type="evidence" value="ECO:0007669"/>
    <property type="project" value="TreeGrafter"/>
</dbReference>
<sequence length="454" mass="49910">MEGISLSSTFSIKGNIVLPTEVLFDSYVTVEAGKIISIAKEPQSVDVIDATGQYILPGVIDAHVHCYSALTEGFTTATKSAAAGGVTTIIEMPYDADKLICTKDLFDEKIELLEKEAVVDVALLATIAPKDGVDQIPLLAESGACGFKVSLFNTDSVRFPKIDEGELYEAFKEIEKTGRPVGVHAETDSIVRKFIQKYEGEGHDARAHCKSRPKVAESTAALTVMELAHYTNVKLHLYHCTFPRIFNLMEYYKSQGTNVTAETCTHYLTLSEEDMPELKAKAKINPPLRSREDMDVLWEMLAKDKIDMVTSDHAPWTLDKKQAENIFENSSGAPGVEALLPVLYSEGFARGRISLLQLVKVLSENPANCFGLGHRKGKIAVGYDADLVILNPDEAWTLDETKMHSAAGWSPYHGMEMCGKIKKTFVRGKEVFNEDVTGQPGDGSFIPAVHTREV</sequence>
<feature type="domain" description="Amidohydrolase-related" evidence="2">
    <location>
        <begin position="54"/>
        <end position="431"/>
    </location>
</feature>
<evidence type="ECO:0000259" key="2">
    <source>
        <dbReference type="Pfam" id="PF01979"/>
    </source>
</evidence>
<dbReference type="Gene3D" id="3.20.20.140">
    <property type="entry name" value="Metal-dependent hydrolases"/>
    <property type="match status" value="1"/>
</dbReference>
<dbReference type="OrthoDB" id="9765462at2"/>
<dbReference type="Gene3D" id="2.30.40.10">
    <property type="entry name" value="Urease, subunit C, domain 1"/>
    <property type="match status" value="1"/>
</dbReference>
<dbReference type="EMBL" id="MRWQ01000028">
    <property type="protein sequence ID" value="OKL35287.1"/>
    <property type="molecule type" value="Genomic_DNA"/>
</dbReference>
<dbReference type="PANTHER" id="PTHR43668">
    <property type="entry name" value="ALLANTOINASE"/>
    <property type="match status" value="1"/>
</dbReference>